<dbReference type="SUPFAM" id="SSF53098">
    <property type="entry name" value="Ribonuclease H-like"/>
    <property type="match status" value="1"/>
</dbReference>
<dbReference type="InterPro" id="IPR012337">
    <property type="entry name" value="RNaseH-like_sf"/>
</dbReference>
<accession>A0ABR0LV41</accession>
<evidence type="ECO:0000259" key="2">
    <source>
        <dbReference type="Pfam" id="PF09159"/>
    </source>
</evidence>
<comment type="caution">
    <text evidence="3">The sequence shown here is derived from an EMBL/GenBank/DDBJ whole genome shotgun (WGS) entry which is preliminary data.</text>
</comment>
<proteinExistence type="predicted"/>
<gene>
    <name evidence="3" type="ORF">LTR16_007442</name>
</gene>
<organism evidence="3 4">
    <name type="scientific">Cryomyces antarcticus</name>
    <dbReference type="NCBI Taxonomy" id="329879"/>
    <lineage>
        <taxon>Eukaryota</taxon>
        <taxon>Fungi</taxon>
        <taxon>Dikarya</taxon>
        <taxon>Ascomycota</taxon>
        <taxon>Pezizomycotina</taxon>
        <taxon>Dothideomycetes</taxon>
        <taxon>Dothideomycetes incertae sedis</taxon>
        <taxon>Cryomyces</taxon>
    </lineage>
</organism>
<dbReference type="InterPro" id="IPR036397">
    <property type="entry name" value="RNaseH_sf"/>
</dbReference>
<sequence length="72" mass="8047">ETVAEEVPVDGVEAESSPQGLTKPDSLLPEKSNKLDDLADCLLQAVAWTRWEENRRRIIEIAKAKEEKEAEA</sequence>
<keyword evidence="4" id="KW-1185">Reference proteome</keyword>
<dbReference type="EMBL" id="JAVRRA010009797">
    <property type="protein sequence ID" value="KAK5244963.1"/>
    <property type="molecule type" value="Genomic_DNA"/>
</dbReference>
<protein>
    <recommendedName>
        <fullName evidence="2">Mitochondrial resolvase Ydc2 catalytic domain-containing protein</fullName>
    </recommendedName>
</protein>
<evidence type="ECO:0000313" key="4">
    <source>
        <dbReference type="Proteomes" id="UP001357485"/>
    </source>
</evidence>
<name>A0ABR0LV41_9PEZI</name>
<feature type="domain" description="Mitochondrial resolvase Ydc2 catalytic" evidence="2">
    <location>
        <begin position="27"/>
        <end position="58"/>
    </location>
</feature>
<dbReference type="Proteomes" id="UP001357485">
    <property type="component" value="Unassembled WGS sequence"/>
</dbReference>
<evidence type="ECO:0000256" key="1">
    <source>
        <dbReference type="SAM" id="MobiDB-lite"/>
    </source>
</evidence>
<feature type="region of interest" description="Disordered" evidence="1">
    <location>
        <begin position="1"/>
        <end position="30"/>
    </location>
</feature>
<dbReference type="Gene3D" id="3.30.420.10">
    <property type="entry name" value="Ribonuclease H-like superfamily/Ribonuclease H"/>
    <property type="match status" value="1"/>
</dbReference>
<reference evidence="3 4" key="1">
    <citation type="submission" date="2023-08" db="EMBL/GenBank/DDBJ databases">
        <title>Black Yeasts Isolated from many extreme environments.</title>
        <authorList>
            <person name="Coleine C."/>
            <person name="Stajich J.E."/>
            <person name="Selbmann L."/>
        </authorList>
    </citation>
    <scope>NUCLEOTIDE SEQUENCE [LARGE SCALE GENOMIC DNA]</scope>
    <source>
        <strain evidence="3 4">CCFEE 536</strain>
    </source>
</reference>
<dbReference type="InterPro" id="IPR015242">
    <property type="entry name" value="Ydc2_cat"/>
</dbReference>
<evidence type="ECO:0000313" key="3">
    <source>
        <dbReference type="EMBL" id="KAK5244963.1"/>
    </source>
</evidence>
<dbReference type="Pfam" id="PF09159">
    <property type="entry name" value="Ydc2-catalyt"/>
    <property type="match status" value="1"/>
</dbReference>
<feature type="non-terminal residue" evidence="3">
    <location>
        <position position="1"/>
    </location>
</feature>